<proteinExistence type="inferred from homology"/>
<keyword evidence="6" id="KW-1185">Reference proteome</keyword>
<evidence type="ECO:0000259" key="4">
    <source>
        <dbReference type="SMART" id="SM00642"/>
    </source>
</evidence>
<dbReference type="NCBIfam" id="TIGR02100">
    <property type="entry name" value="glgX_debranch"/>
    <property type="match status" value="1"/>
</dbReference>
<dbReference type="InterPro" id="IPR044505">
    <property type="entry name" value="GlgX_Isoamylase_N_E_set"/>
</dbReference>
<dbReference type="SUPFAM" id="SSF81296">
    <property type="entry name" value="E set domains"/>
    <property type="match status" value="1"/>
</dbReference>
<evidence type="ECO:0000256" key="1">
    <source>
        <dbReference type="ARBA" id="ARBA00008061"/>
    </source>
</evidence>
<accession>A0A2M8W1F7</accession>
<dbReference type="PANTHER" id="PTHR43002">
    <property type="entry name" value="GLYCOGEN DEBRANCHING ENZYME"/>
    <property type="match status" value="1"/>
</dbReference>
<dbReference type="InterPro" id="IPR017853">
    <property type="entry name" value="GH"/>
</dbReference>
<dbReference type="Pfam" id="PF02922">
    <property type="entry name" value="CBM_48"/>
    <property type="match status" value="1"/>
</dbReference>
<dbReference type="Gene3D" id="2.60.40.1180">
    <property type="entry name" value="Golgi alpha-mannosidase II"/>
    <property type="match status" value="1"/>
</dbReference>
<comment type="caution">
    <text evidence="5">The sequence shown here is derived from an EMBL/GenBank/DDBJ whole genome shotgun (WGS) entry which is preliminary data.</text>
</comment>
<name>A0A2M8W1F7_9MICO</name>
<comment type="similarity">
    <text evidence="1">Belongs to the glycosyl hydrolase 13 family.</text>
</comment>
<gene>
    <name evidence="5" type="ORF">CLV34_3201</name>
</gene>
<dbReference type="SUPFAM" id="SSF51011">
    <property type="entry name" value="Glycosyl hydrolase domain"/>
    <property type="match status" value="1"/>
</dbReference>
<dbReference type="Gene3D" id="3.20.20.80">
    <property type="entry name" value="Glycosidases"/>
    <property type="match status" value="1"/>
</dbReference>
<dbReference type="InterPro" id="IPR014756">
    <property type="entry name" value="Ig_E-set"/>
</dbReference>
<dbReference type="SUPFAM" id="SSF51445">
    <property type="entry name" value="(Trans)glycosidases"/>
    <property type="match status" value="1"/>
</dbReference>
<dbReference type="CDD" id="cd11326">
    <property type="entry name" value="AmyAc_Glg_debranch"/>
    <property type="match status" value="1"/>
</dbReference>
<dbReference type="RefSeq" id="WP_245859303.1">
    <property type="nucleotide sequence ID" value="NZ_PGTZ01000014.1"/>
</dbReference>
<dbReference type="InterPro" id="IPR013780">
    <property type="entry name" value="Glyco_hydro_b"/>
</dbReference>
<keyword evidence="3" id="KW-0326">Glycosidase</keyword>
<evidence type="ECO:0000256" key="3">
    <source>
        <dbReference type="ARBA" id="ARBA00023295"/>
    </source>
</evidence>
<dbReference type="SMART" id="SM00642">
    <property type="entry name" value="Aamy"/>
    <property type="match status" value="1"/>
</dbReference>
<dbReference type="GO" id="GO:0005980">
    <property type="term" value="P:glycogen catabolic process"/>
    <property type="evidence" value="ECO:0007669"/>
    <property type="project" value="InterPro"/>
</dbReference>
<dbReference type="Gene3D" id="2.60.40.10">
    <property type="entry name" value="Immunoglobulins"/>
    <property type="match status" value="1"/>
</dbReference>
<sequence>MHPGQQHVATPPLGVHVTPDGITVAVAAPRADAVDLCLLDDDGTGGLTERRVELRGPSFGVWWARVPGVRPGQRYGFRVHGSWNPARGLLHNPAKLLVDPYARGLAGTFDHAPQAYGYVAQGVPGSVSGDAAGAADPRDSAPHVPHSVVVDVAAVRERTPDPAANRPAVAWSDTVLYEAHVRGLTMLHPGVPDELRGTYRGLAHPAVVEHLVRLGVTTVELLPVHAAVDEPHLVAKGLTNYWGYNTLGYFVPDARLATAAARDAGPGAVLAEVREAVHALHEAGIEVVLDVVYNHTCEAGADGPTLSWRGLDNVGYYLHDGGSPARLFDTTGCGNTLDFRRPRVVQLALDSLRYWADVVGVDGFRFDLAVTLGRSWDGFDPHHPFLVTLQADPSLANLKMIAEPWDLGPGGWQTGGFPAPFAEWNDRFRGAVRQFWLSDVAGLQAGHLPHEGVGDMATRLAGSADLFGHSDPPLLRGPVASINFVTAHDGFTLRDLVTYDDKHNEANGEHGRDGTSDNRSWNHGLEGDGLVGLADTVRREQLRRRSMRNLLATTVLAAGTPMITAGDEFGRSQGGNNNAYCQDNPVSWVSWDLAPWQRDLLEHTRTLLALRRDNPALRVDAFYRGRPLPGDEPTQPDLSWFDAAGEPLTRDDWQDPSLRTLQMLRRTPVEGSEHVLVAFNGTLHPVELRLAGEGNTDRSFRRVWTSLGDAMPASQRVEREPGDFVVLDALSFVVYLAAPRG</sequence>
<keyword evidence="2" id="KW-0378">Hydrolase</keyword>
<evidence type="ECO:0000256" key="2">
    <source>
        <dbReference type="ARBA" id="ARBA00022801"/>
    </source>
</evidence>
<reference evidence="5 6" key="1">
    <citation type="submission" date="2017-11" db="EMBL/GenBank/DDBJ databases">
        <title>Genomic Encyclopedia of Archaeal and Bacterial Type Strains, Phase II (KMG-II): From Individual Species to Whole Genera.</title>
        <authorList>
            <person name="Goeker M."/>
        </authorList>
    </citation>
    <scope>NUCLEOTIDE SEQUENCE [LARGE SCALE GENOMIC DNA]</scope>
    <source>
        <strain evidence="5 6">DSM 22413</strain>
    </source>
</reference>
<dbReference type="AlphaFoldDB" id="A0A2M8W1F7"/>
<organism evidence="5 6">
    <name type="scientific">Luteimicrobium subarcticum</name>
    <dbReference type="NCBI Taxonomy" id="620910"/>
    <lineage>
        <taxon>Bacteria</taxon>
        <taxon>Bacillati</taxon>
        <taxon>Actinomycetota</taxon>
        <taxon>Actinomycetes</taxon>
        <taxon>Micrococcales</taxon>
        <taxon>Luteimicrobium</taxon>
    </lineage>
</organism>
<dbReference type="InterPro" id="IPR004193">
    <property type="entry name" value="Glyco_hydro_13_N"/>
</dbReference>
<evidence type="ECO:0000313" key="5">
    <source>
        <dbReference type="EMBL" id="PJI84745.1"/>
    </source>
</evidence>
<dbReference type="EMBL" id="PGTZ01000014">
    <property type="protein sequence ID" value="PJI84745.1"/>
    <property type="molecule type" value="Genomic_DNA"/>
</dbReference>
<dbReference type="InterPro" id="IPR013783">
    <property type="entry name" value="Ig-like_fold"/>
</dbReference>
<dbReference type="Proteomes" id="UP000231586">
    <property type="component" value="Unassembled WGS sequence"/>
</dbReference>
<dbReference type="InterPro" id="IPR011837">
    <property type="entry name" value="Glycogen_debranch_GlgX"/>
</dbReference>
<dbReference type="CDD" id="cd02856">
    <property type="entry name" value="E_set_GDE_Isoamylase_N"/>
    <property type="match status" value="1"/>
</dbReference>
<protein>
    <submittedName>
        <fullName evidence="5">Glycogen operon protein</fullName>
    </submittedName>
</protein>
<dbReference type="InterPro" id="IPR006047">
    <property type="entry name" value="GH13_cat_dom"/>
</dbReference>
<dbReference type="GO" id="GO:0004135">
    <property type="term" value="F:amylo-alpha-1,6-glucosidase activity"/>
    <property type="evidence" value="ECO:0007669"/>
    <property type="project" value="InterPro"/>
</dbReference>
<feature type="domain" description="Glycosyl hydrolase family 13 catalytic" evidence="4">
    <location>
        <begin position="174"/>
        <end position="611"/>
    </location>
</feature>
<evidence type="ECO:0000313" key="6">
    <source>
        <dbReference type="Proteomes" id="UP000231586"/>
    </source>
</evidence>